<feature type="transmembrane region" description="Helical" evidence="1">
    <location>
        <begin position="485"/>
        <end position="508"/>
    </location>
</feature>
<dbReference type="OrthoDB" id="816862at2"/>
<reference evidence="2 3" key="1">
    <citation type="submission" date="2016-10" db="EMBL/GenBank/DDBJ databases">
        <authorList>
            <person name="de Groot N.N."/>
        </authorList>
    </citation>
    <scope>NUCLEOTIDE SEQUENCE [LARGE SCALE GENOMIC DNA]</scope>
    <source>
        <strain evidence="2 3">DSM 23399</strain>
    </source>
</reference>
<feature type="transmembrane region" description="Helical" evidence="1">
    <location>
        <begin position="193"/>
        <end position="216"/>
    </location>
</feature>
<feature type="transmembrane region" description="Helical" evidence="1">
    <location>
        <begin position="451"/>
        <end position="473"/>
    </location>
</feature>
<keyword evidence="1" id="KW-0812">Transmembrane</keyword>
<dbReference type="InterPro" id="IPR031584">
    <property type="entry name" value="Put_ABC_export"/>
</dbReference>
<keyword evidence="1" id="KW-0472">Membrane</keyword>
<proteinExistence type="predicted"/>
<evidence type="ECO:0000313" key="3">
    <source>
        <dbReference type="Proteomes" id="UP000198790"/>
    </source>
</evidence>
<dbReference type="RefSeq" id="WP_092901473.1">
    <property type="nucleotide sequence ID" value="NZ_FOKK01000026.1"/>
</dbReference>
<dbReference type="Pfam" id="PF16962">
    <property type="entry name" value="ABC_export"/>
    <property type="match status" value="1"/>
</dbReference>
<feature type="transmembrane region" description="Helical" evidence="1">
    <location>
        <begin position="373"/>
        <end position="391"/>
    </location>
</feature>
<dbReference type="Proteomes" id="UP000198790">
    <property type="component" value="Unassembled WGS sequence"/>
</dbReference>
<accession>A0A1I1CA16</accession>
<feature type="transmembrane region" description="Helical" evidence="1">
    <location>
        <begin position="123"/>
        <end position="145"/>
    </location>
</feature>
<organism evidence="2 3">
    <name type="scientific">Algoriphagus aquimarinus</name>
    <dbReference type="NCBI Taxonomy" id="237018"/>
    <lineage>
        <taxon>Bacteria</taxon>
        <taxon>Pseudomonadati</taxon>
        <taxon>Bacteroidota</taxon>
        <taxon>Cytophagia</taxon>
        <taxon>Cytophagales</taxon>
        <taxon>Cyclobacteriaceae</taxon>
        <taxon>Algoriphagus</taxon>
    </lineage>
</organism>
<protein>
    <submittedName>
        <fullName evidence="2">Putative ABC exporter</fullName>
    </submittedName>
</protein>
<evidence type="ECO:0000313" key="2">
    <source>
        <dbReference type="EMBL" id="SFB59509.1"/>
    </source>
</evidence>
<name>A0A1I1CA16_9BACT</name>
<feature type="transmembrane region" description="Helical" evidence="1">
    <location>
        <begin position="72"/>
        <end position="94"/>
    </location>
</feature>
<feature type="transmembrane region" description="Helical" evidence="1">
    <location>
        <begin position="29"/>
        <end position="45"/>
    </location>
</feature>
<feature type="transmembrane region" description="Helical" evidence="1">
    <location>
        <begin position="514"/>
        <end position="538"/>
    </location>
</feature>
<dbReference type="AlphaFoldDB" id="A0A1I1CA16"/>
<dbReference type="EMBL" id="FOKK01000026">
    <property type="protein sequence ID" value="SFB59509.1"/>
    <property type="molecule type" value="Genomic_DNA"/>
</dbReference>
<evidence type="ECO:0000256" key="1">
    <source>
        <dbReference type="SAM" id="Phobius"/>
    </source>
</evidence>
<feature type="transmembrane region" description="Helical" evidence="1">
    <location>
        <begin position="423"/>
        <end position="445"/>
    </location>
</feature>
<keyword evidence="1" id="KW-1133">Transmembrane helix</keyword>
<dbReference type="STRING" id="237018.SAMN04489723_12621"/>
<feature type="transmembrane region" description="Helical" evidence="1">
    <location>
        <begin position="223"/>
        <end position="241"/>
    </location>
</feature>
<feature type="transmembrane region" description="Helical" evidence="1">
    <location>
        <begin position="157"/>
        <end position="181"/>
    </location>
</feature>
<sequence>MNEIRLLFRKDILILINNIKLILRNPLRLLPYAGILAYIFFMYYLRLKDRGDEAPAQEMPELDLNGLPEVNFAMQNIVGGVTILALGLLIYQLYSATKNNVSFFKMADVNLLFTAPVKPENILIYYMARSILPSLGGAIIFVIYGASQAIDTFEMTVANFIFLILAFALFFFIVSPIKFLVYTLNTKYDVMEYIRSGVIALAVLLVGIIVVPGLMAEKFWQGMFAWITSPWFDFFPIVGWSRGIASYLVHGNAIISIGFILLYGVSYFVILKLVIRFAGYYYEDVLEATKSNEEKLEKVKGKKQVGESSYSLNTKKKLALPDFGTGAKAFYWRNYVHSSRQDFHPLFGLYSLIMVAIGLVLAVLSLFEWFSHYFLYGYLLIMLFLYFFAGIGRANVGDLKKPFFILVPATWAAKFWNMIKLDILQISLFCVALIVPSVLIAGLNWFIVPLFLFATIEVYLIGFGINIIPQIALDEGWDRKLIKPFMIGGIVLFGFVPAFAFSIVSFIVSKQFVWALFGGTFGMFFVAAILMHVTLDVLKQLEFKEI</sequence>
<feature type="transmembrane region" description="Helical" evidence="1">
    <location>
        <begin position="253"/>
        <end position="275"/>
    </location>
</feature>
<gene>
    <name evidence="2" type="ORF">SAMN04489723_12621</name>
</gene>
<feature type="transmembrane region" description="Helical" evidence="1">
    <location>
        <begin position="347"/>
        <end position="367"/>
    </location>
</feature>
<keyword evidence="3" id="KW-1185">Reference proteome</keyword>